<feature type="domain" description="Ubiquitin-like" evidence="2">
    <location>
        <begin position="110"/>
        <end position="160"/>
    </location>
</feature>
<dbReference type="InterPro" id="IPR003103">
    <property type="entry name" value="BAG_domain"/>
</dbReference>
<dbReference type="Proteomes" id="UP000515153">
    <property type="component" value="Chromosome I"/>
</dbReference>
<reference evidence="5" key="3">
    <citation type="submission" date="2025-08" db="UniProtKB">
        <authorList>
            <consortium name="RefSeq"/>
        </authorList>
    </citation>
    <scope>IDENTIFICATION</scope>
    <source>
        <strain evidence="5">NI907</strain>
    </source>
</reference>
<dbReference type="GeneID" id="41961539"/>
<evidence type="ECO:0000313" key="4">
    <source>
        <dbReference type="Proteomes" id="UP000515153"/>
    </source>
</evidence>
<evidence type="ECO:0000259" key="3">
    <source>
        <dbReference type="PROSITE" id="PS51035"/>
    </source>
</evidence>
<dbReference type="PROSITE" id="PS51035">
    <property type="entry name" value="BAG"/>
    <property type="match status" value="1"/>
</dbReference>
<keyword evidence="4" id="KW-1185">Reference proteome</keyword>
<dbReference type="SMART" id="SM00264">
    <property type="entry name" value="BAG"/>
    <property type="match status" value="1"/>
</dbReference>
<dbReference type="Gene3D" id="1.20.58.120">
    <property type="entry name" value="BAG domain"/>
    <property type="match status" value="1"/>
</dbReference>
<dbReference type="SUPFAM" id="SSF63491">
    <property type="entry name" value="BAG domain"/>
    <property type="match status" value="1"/>
</dbReference>
<feature type="domain" description="BAG" evidence="3">
    <location>
        <begin position="263"/>
        <end position="348"/>
    </location>
</feature>
<evidence type="ECO:0000259" key="2">
    <source>
        <dbReference type="PROSITE" id="PS50053"/>
    </source>
</evidence>
<dbReference type="InterPro" id="IPR000626">
    <property type="entry name" value="Ubiquitin-like_dom"/>
</dbReference>
<proteinExistence type="predicted"/>
<feature type="compositionally biased region" description="Basic residues" evidence="1">
    <location>
        <begin position="193"/>
        <end position="205"/>
    </location>
</feature>
<dbReference type="SUPFAM" id="SSF54236">
    <property type="entry name" value="Ubiquitin-like"/>
    <property type="match status" value="1"/>
</dbReference>
<name>A0A6P8B6J3_PYRGI</name>
<sequence>MDRRPRFGWSGGYGGRGPISPFASNLGHDGQPPDIMDEDFSYITSQDLENHNIDRSRYYDPRASNQRMGRSEPSLEIPDDDIVLIKHRGITYPEHFPAYSIGDGKLIAGDIRDRAQLVMKLSNRQTNNLKMYYKGKQLKDDEEPVCNYGVKNKSEIMIVLPEDDVDVGGGRSSSETSEEIVVVQGEDTDSRSGKKKSRRSRKKHRDPSPRESSSSVGLSVPEPEQRRQRAPSVSRMRSPERPATGTTIAVPRPPLIPAAPNSAMDKLNKIQENFDETLRPMCEQFVSNPPDDPKKCVEEYRKISETVLQKVLLKLDEIDTGGDDSIRMRRKELVKYVQEVLKPVDKYSPEAK</sequence>
<dbReference type="RefSeq" id="XP_030982775.1">
    <property type="nucleotide sequence ID" value="XM_031126630.1"/>
</dbReference>
<organism evidence="4 5">
    <name type="scientific">Pyricularia grisea</name>
    <name type="common">Crabgrass-specific blast fungus</name>
    <name type="synonym">Magnaporthe grisea</name>
    <dbReference type="NCBI Taxonomy" id="148305"/>
    <lineage>
        <taxon>Eukaryota</taxon>
        <taxon>Fungi</taxon>
        <taxon>Dikarya</taxon>
        <taxon>Ascomycota</taxon>
        <taxon>Pezizomycotina</taxon>
        <taxon>Sordariomycetes</taxon>
        <taxon>Sordariomycetidae</taxon>
        <taxon>Magnaporthales</taxon>
        <taxon>Pyriculariaceae</taxon>
        <taxon>Pyricularia</taxon>
    </lineage>
</organism>
<dbReference type="Gene3D" id="3.10.20.90">
    <property type="entry name" value="Phosphatidylinositol 3-kinase Catalytic Subunit, Chain A, domain 1"/>
    <property type="match status" value="1"/>
</dbReference>
<reference evidence="4 5" key="1">
    <citation type="journal article" date="2019" name="Mol. Biol. Evol.">
        <title>Blast fungal genomes show frequent chromosomal changes, gene gains and losses, and effector gene turnover.</title>
        <authorList>
            <person name="Gomez Luciano L.B."/>
            <person name="Jason Tsai I."/>
            <person name="Chuma I."/>
            <person name="Tosa Y."/>
            <person name="Chen Y.H."/>
            <person name="Li J.Y."/>
            <person name="Li M.Y."/>
            <person name="Jade Lu M.Y."/>
            <person name="Nakayashiki H."/>
            <person name="Li W.H."/>
        </authorList>
    </citation>
    <scope>NUCLEOTIDE SEQUENCE [LARGE SCALE GENOMIC DNA]</scope>
    <source>
        <strain evidence="4 5">NI907</strain>
    </source>
</reference>
<evidence type="ECO:0008006" key="6">
    <source>
        <dbReference type="Google" id="ProtNLM"/>
    </source>
</evidence>
<accession>A0A6P8B6J3</accession>
<feature type="compositionally biased region" description="Low complexity" evidence="1">
    <location>
        <begin position="172"/>
        <end position="183"/>
    </location>
</feature>
<dbReference type="OrthoDB" id="417450at2759"/>
<dbReference type="KEGG" id="pgri:PgNI_06609"/>
<dbReference type="InterPro" id="IPR029071">
    <property type="entry name" value="Ubiquitin-like_domsf"/>
</dbReference>
<feature type="region of interest" description="Disordered" evidence="1">
    <location>
        <begin position="164"/>
        <end position="261"/>
    </location>
</feature>
<gene>
    <name evidence="5" type="ORF">PgNI_06609</name>
</gene>
<dbReference type="InterPro" id="IPR036533">
    <property type="entry name" value="BAG_dom_sf"/>
</dbReference>
<dbReference type="PROSITE" id="PS50053">
    <property type="entry name" value="UBIQUITIN_2"/>
    <property type="match status" value="1"/>
</dbReference>
<evidence type="ECO:0000256" key="1">
    <source>
        <dbReference type="SAM" id="MobiDB-lite"/>
    </source>
</evidence>
<dbReference type="AlphaFoldDB" id="A0A6P8B6J3"/>
<dbReference type="GO" id="GO:0051087">
    <property type="term" value="F:protein-folding chaperone binding"/>
    <property type="evidence" value="ECO:0007669"/>
    <property type="project" value="InterPro"/>
</dbReference>
<protein>
    <recommendedName>
        <fullName evidence="6">BAG domain-containing protein</fullName>
    </recommendedName>
</protein>
<feature type="region of interest" description="Disordered" evidence="1">
    <location>
        <begin position="1"/>
        <end position="36"/>
    </location>
</feature>
<dbReference type="Pfam" id="PF02179">
    <property type="entry name" value="BAG"/>
    <property type="match status" value="1"/>
</dbReference>
<reference evidence="5" key="2">
    <citation type="submission" date="2019-10" db="EMBL/GenBank/DDBJ databases">
        <authorList>
            <consortium name="NCBI Genome Project"/>
        </authorList>
    </citation>
    <scope>NUCLEOTIDE SEQUENCE</scope>
    <source>
        <strain evidence="5">NI907</strain>
    </source>
</reference>
<evidence type="ECO:0000313" key="5">
    <source>
        <dbReference type="RefSeq" id="XP_030982775.1"/>
    </source>
</evidence>